<keyword evidence="3" id="KW-1185">Reference proteome</keyword>
<comment type="caution">
    <text evidence="2">The sequence shown here is derived from an EMBL/GenBank/DDBJ whole genome shotgun (WGS) entry which is preliminary data.</text>
</comment>
<reference evidence="2 3" key="1">
    <citation type="journal article" date="2016" name="Mol. Biol. Evol.">
        <title>Genome-Wide Survey of Gut Fungi (Harpellales) Reveals the First Horizontally Transferred Ubiquitin Gene from a Mosquito Host.</title>
        <authorList>
            <person name="Wang Y."/>
            <person name="White M.M."/>
            <person name="Kvist S."/>
            <person name="Moncalvo J.M."/>
        </authorList>
    </citation>
    <scope>NUCLEOTIDE SEQUENCE [LARGE SCALE GENOMIC DNA]</scope>
    <source>
        <strain evidence="2 3">ALG-7-W6</strain>
    </source>
</reference>
<name>A0A1R0GS40_9FUNG</name>
<sequence>MMEVGTAQMGMANNLIITTFQCLFYFFTNYILLHAATGLVMSNFEILESEKKYLQLEVCFKSMTSIIEKFENKDIVGKYNIYRILPKNPILINNGEFFKNKSYPIPQEYYNRYFYWDSQENSDTDSKTINSRSSSIVKTSIIDSSNTYNDLDIMKNGKNGGSAFDL</sequence>
<evidence type="ECO:0000313" key="3">
    <source>
        <dbReference type="Proteomes" id="UP000187455"/>
    </source>
</evidence>
<dbReference type="Proteomes" id="UP000187455">
    <property type="component" value="Unassembled WGS sequence"/>
</dbReference>
<keyword evidence="1" id="KW-0472">Membrane</keyword>
<gene>
    <name evidence="2" type="ORF">AYI68_g6217</name>
</gene>
<proteinExistence type="predicted"/>
<keyword evidence="1" id="KW-0812">Transmembrane</keyword>
<feature type="transmembrane region" description="Helical" evidence="1">
    <location>
        <begin position="12"/>
        <end position="33"/>
    </location>
</feature>
<evidence type="ECO:0000313" key="2">
    <source>
        <dbReference type="EMBL" id="OLY79700.1"/>
    </source>
</evidence>
<dbReference type="EMBL" id="LSSL01004161">
    <property type="protein sequence ID" value="OLY79700.1"/>
    <property type="molecule type" value="Genomic_DNA"/>
</dbReference>
<keyword evidence="1" id="KW-1133">Transmembrane helix</keyword>
<evidence type="ECO:0000256" key="1">
    <source>
        <dbReference type="SAM" id="Phobius"/>
    </source>
</evidence>
<dbReference type="OrthoDB" id="416585at2759"/>
<dbReference type="STRING" id="133383.A0A1R0GS40"/>
<dbReference type="AlphaFoldDB" id="A0A1R0GS40"/>
<organism evidence="2 3">
    <name type="scientific">Smittium mucronatum</name>
    <dbReference type="NCBI Taxonomy" id="133383"/>
    <lineage>
        <taxon>Eukaryota</taxon>
        <taxon>Fungi</taxon>
        <taxon>Fungi incertae sedis</taxon>
        <taxon>Zoopagomycota</taxon>
        <taxon>Kickxellomycotina</taxon>
        <taxon>Harpellomycetes</taxon>
        <taxon>Harpellales</taxon>
        <taxon>Legeriomycetaceae</taxon>
        <taxon>Smittium</taxon>
    </lineage>
</organism>
<protein>
    <submittedName>
        <fullName evidence="2">Uncharacterized protein</fullName>
    </submittedName>
</protein>
<accession>A0A1R0GS40</accession>